<dbReference type="AlphaFoldDB" id="A0AAN6SZY1"/>
<dbReference type="Proteomes" id="UP001305647">
    <property type="component" value="Unassembled WGS sequence"/>
</dbReference>
<protein>
    <submittedName>
        <fullName evidence="1">Uncharacterized protein</fullName>
    </submittedName>
</protein>
<reference evidence="1" key="1">
    <citation type="journal article" date="2023" name="Mol. Phylogenet. Evol.">
        <title>Genome-scale phylogeny and comparative genomics of the fungal order Sordariales.</title>
        <authorList>
            <person name="Hensen N."/>
            <person name="Bonometti L."/>
            <person name="Westerberg I."/>
            <person name="Brannstrom I.O."/>
            <person name="Guillou S."/>
            <person name="Cros-Aarteil S."/>
            <person name="Calhoun S."/>
            <person name="Haridas S."/>
            <person name="Kuo A."/>
            <person name="Mondo S."/>
            <person name="Pangilinan J."/>
            <person name="Riley R."/>
            <person name="LaButti K."/>
            <person name="Andreopoulos B."/>
            <person name="Lipzen A."/>
            <person name="Chen C."/>
            <person name="Yan M."/>
            <person name="Daum C."/>
            <person name="Ng V."/>
            <person name="Clum A."/>
            <person name="Steindorff A."/>
            <person name="Ohm R.A."/>
            <person name="Martin F."/>
            <person name="Silar P."/>
            <person name="Natvig D.O."/>
            <person name="Lalanne C."/>
            <person name="Gautier V."/>
            <person name="Ament-Velasquez S.L."/>
            <person name="Kruys A."/>
            <person name="Hutchinson M.I."/>
            <person name="Powell A.J."/>
            <person name="Barry K."/>
            <person name="Miller A.N."/>
            <person name="Grigoriev I.V."/>
            <person name="Debuchy R."/>
            <person name="Gladieux P."/>
            <person name="Hiltunen Thoren M."/>
            <person name="Johannesson H."/>
        </authorList>
    </citation>
    <scope>NUCLEOTIDE SEQUENCE</scope>
    <source>
        <strain evidence="1">CBS 757.83</strain>
    </source>
</reference>
<sequence length="352" mass="39501">MAGLDAVLDQPHRDFFDSALGNVFGTERALETYAQIVDGLPIASVAVDRYGSRHEKSLSHPIARHTSLCPGATEIPRAFLAQLTISGTLSFDDELLRAYQSTQPGSGRSFECCLIELVARAVHQIAVLLFQQGHCIHNDVWSTEDPAYTIDAVTAWRSERTPAHFRLDPTLFSHFAYGVVEQYPDGVADAVGYWAENRVLGGVVILDRSDSWHDEHQPEPNVFLHSDYARVTFRVWRALDKQQQSLVDFPLSGSSNTCSRASSSPLPLAASEKNLDRIDPEYATRRKVYRDIWSESRRAMSPRIVSATKDLSTRTVSVFGRVKETTSQMYIERHKDTRPIETAFTKSRCVAR</sequence>
<gene>
    <name evidence="1" type="ORF">N658DRAFT_487159</name>
</gene>
<organism evidence="1 2">
    <name type="scientific">Parathielavia hyrcaniae</name>
    <dbReference type="NCBI Taxonomy" id="113614"/>
    <lineage>
        <taxon>Eukaryota</taxon>
        <taxon>Fungi</taxon>
        <taxon>Dikarya</taxon>
        <taxon>Ascomycota</taxon>
        <taxon>Pezizomycotina</taxon>
        <taxon>Sordariomycetes</taxon>
        <taxon>Sordariomycetidae</taxon>
        <taxon>Sordariales</taxon>
        <taxon>Chaetomiaceae</taxon>
        <taxon>Parathielavia</taxon>
    </lineage>
</organism>
<dbReference type="EMBL" id="MU863644">
    <property type="protein sequence ID" value="KAK4100000.1"/>
    <property type="molecule type" value="Genomic_DNA"/>
</dbReference>
<comment type="caution">
    <text evidence="1">The sequence shown here is derived from an EMBL/GenBank/DDBJ whole genome shotgun (WGS) entry which is preliminary data.</text>
</comment>
<evidence type="ECO:0000313" key="1">
    <source>
        <dbReference type="EMBL" id="KAK4100000.1"/>
    </source>
</evidence>
<name>A0AAN6SZY1_9PEZI</name>
<evidence type="ECO:0000313" key="2">
    <source>
        <dbReference type="Proteomes" id="UP001305647"/>
    </source>
</evidence>
<keyword evidence="2" id="KW-1185">Reference proteome</keyword>
<accession>A0AAN6SZY1</accession>
<reference evidence="1" key="2">
    <citation type="submission" date="2023-05" db="EMBL/GenBank/DDBJ databases">
        <authorList>
            <consortium name="Lawrence Berkeley National Laboratory"/>
            <person name="Steindorff A."/>
            <person name="Hensen N."/>
            <person name="Bonometti L."/>
            <person name="Westerberg I."/>
            <person name="Brannstrom I.O."/>
            <person name="Guillou S."/>
            <person name="Cros-Aarteil S."/>
            <person name="Calhoun S."/>
            <person name="Haridas S."/>
            <person name="Kuo A."/>
            <person name="Mondo S."/>
            <person name="Pangilinan J."/>
            <person name="Riley R."/>
            <person name="Labutti K."/>
            <person name="Andreopoulos B."/>
            <person name="Lipzen A."/>
            <person name="Chen C."/>
            <person name="Yanf M."/>
            <person name="Daum C."/>
            <person name="Ng V."/>
            <person name="Clum A."/>
            <person name="Ohm R."/>
            <person name="Martin F."/>
            <person name="Silar P."/>
            <person name="Natvig D."/>
            <person name="Lalanne C."/>
            <person name="Gautier V."/>
            <person name="Ament-Velasquez S.L."/>
            <person name="Kruys A."/>
            <person name="Hutchinson M.I."/>
            <person name="Powell A.J."/>
            <person name="Barry K."/>
            <person name="Miller A.N."/>
            <person name="Grigoriev I.V."/>
            <person name="Debuchy R."/>
            <person name="Gladieux P."/>
            <person name="Thoren M.H."/>
            <person name="Johannesson H."/>
        </authorList>
    </citation>
    <scope>NUCLEOTIDE SEQUENCE</scope>
    <source>
        <strain evidence="1">CBS 757.83</strain>
    </source>
</reference>
<proteinExistence type="predicted"/>